<proteinExistence type="predicted"/>
<dbReference type="RefSeq" id="XP_013905230.1">
    <property type="nucleotide sequence ID" value="XM_014049776.1"/>
</dbReference>
<evidence type="ECO:0000313" key="2">
    <source>
        <dbReference type="EMBL" id="KIZ06211.1"/>
    </source>
</evidence>
<keyword evidence="3" id="KW-1185">Reference proteome</keyword>
<gene>
    <name evidence="2" type="ORF">MNEG_1742</name>
</gene>
<dbReference type="GeneID" id="25734620"/>
<organism evidence="2 3">
    <name type="scientific">Monoraphidium neglectum</name>
    <dbReference type="NCBI Taxonomy" id="145388"/>
    <lineage>
        <taxon>Eukaryota</taxon>
        <taxon>Viridiplantae</taxon>
        <taxon>Chlorophyta</taxon>
        <taxon>core chlorophytes</taxon>
        <taxon>Chlorophyceae</taxon>
        <taxon>CS clade</taxon>
        <taxon>Sphaeropleales</taxon>
        <taxon>Selenastraceae</taxon>
        <taxon>Monoraphidium</taxon>
    </lineage>
</organism>
<evidence type="ECO:0000313" key="3">
    <source>
        <dbReference type="Proteomes" id="UP000054498"/>
    </source>
</evidence>
<sequence length="99" mass="10489">MLRSANSPTPLQEEQNTSTKLCEPNQVAGRVQQRPVALPIGSPVRSKRRPAPVKLTNQRLAVPGLSAPLVVPDDSQPEFGDLGLGLGAHTLLRLPGLPA</sequence>
<dbReference type="KEGG" id="mng:MNEG_1742"/>
<reference evidence="2 3" key="1">
    <citation type="journal article" date="2013" name="BMC Genomics">
        <title>Reconstruction of the lipid metabolism for the microalga Monoraphidium neglectum from its genome sequence reveals characteristics suitable for biofuel production.</title>
        <authorList>
            <person name="Bogen C."/>
            <person name="Al-Dilaimi A."/>
            <person name="Albersmeier A."/>
            <person name="Wichmann J."/>
            <person name="Grundmann M."/>
            <person name="Rupp O."/>
            <person name="Lauersen K.J."/>
            <person name="Blifernez-Klassen O."/>
            <person name="Kalinowski J."/>
            <person name="Goesmann A."/>
            <person name="Mussgnug J.H."/>
            <person name="Kruse O."/>
        </authorList>
    </citation>
    <scope>NUCLEOTIDE SEQUENCE [LARGE SCALE GENOMIC DNA]</scope>
    <source>
        <strain evidence="2 3">SAG 48.87</strain>
    </source>
</reference>
<protein>
    <submittedName>
        <fullName evidence="2">Uncharacterized protein</fullName>
    </submittedName>
</protein>
<feature type="region of interest" description="Disordered" evidence="1">
    <location>
        <begin position="1"/>
        <end position="36"/>
    </location>
</feature>
<dbReference type="EMBL" id="KK100400">
    <property type="protein sequence ID" value="KIZ06211.1"/>
    <property type="molecule type" value="Genomic_DNA"/>
</dbReference>
<name>A0A0D2NP67_9CHLO</name>
<feature type="compositionally biased region" description="Polar residues" evidence="1">
    <location>
        <begin position="1"/>
        <end position="20"/>
    </location>
</feature>
<accession>A0A0D2NP67</accession>
<dbReference type="Proteomes" id="UP000054498">
    <property type="component" value="Unassembled WGS sequence"/>
</dbReference>
<evidence type="ECO:0000256" key="1">
    <source>
        <dbReference type="SAM" id="MobiDB-lite"/>
    </source>
</evidence>
<dbReference type="AlphaFoldDB" id="A0A0D2NP67"/>